<proteinExistence type="predicted"/>
<sequence>MPRGRRRRSPSEDSRYSETCDYSYAYSEEEEEEGGEEEESRSRSRRRNHRPRHRRHGGHSRRRRHHHRRRHRDRERDRGRDRRRARGGDGGGDGPRADRKVEGASGGSGDWHRDLKEFVRKNNLDDRTQAALRGLDRSTAKQVMGIDGGTNSFILEGVRNPDAVVMSRIRRCTEKK</sequence>
<gene>
    <name evidence="2" type="ORF">AMON00008_LOCUS57736</name>
    <name evidence="3" type="ORF">AMON00008_LOCUS57737</name>
</gene>
<feature type="region of interest" description="Disordered" evidence="1">
    <location>
        <begin position="1"/>
        <end position="114"/>
    </location>
</feature>
<feature type="compositionally biased region" description="Basic residues" evidence="1">
    <location>
        <begin position="43"/>
        <end position="73"/>
    </location>
</feature>
<protein>
    <submittedName>
        <fullName evidence="3">Uncharacterized protein</fullName>
    </submittedName>
</protein>
<dbReference type="EMBL" id="HBNR01080791">
    <property type="protein sequence ID" value="CAE4657810.1"/>
    <property type="molecule type" value="Transcribed_RNA"/>
</dbReference>
<organism evidence="3">
    <name type="scientific">Alexandrium monilatum</name>
    <dbReference type="NCBI Taxonomy" id="311494"/>
    <lineage>
        <taxon>Eukaryota</taxon>
        <taxon>Sar</taxon>
        <taxon>Alveolata</taxon>
        <taxon>Dinophyceae</taxon>
        <taxon>Gonyaulacales</taxon>
        <taxon>Pyrocystaceae</taxon>
        <taxon>Alexandrium</taxon>
    </lineage>
</organism>
<dbReference type="EMBL" id="HBNR01080790">
    <property type="protein sequence ID" value="CAE4657809.1"/>
    <property type="molecule type" value="Transcribed_RNA"/>
</dbReference>
<feature type="compositionally biased region" description="Basic and acidic residues" evidence="1">
    <location>
        <begin position="9"/>
        <end position="18"/>
    </location>
</feature>
<dbReference type="AlphaFoldDB" id="A0A6T1M806"/>
<evidence type="ECO:0000256" key="1">
    <source>
        <dbReference type="SAM" id="MobiDB-lite"/>
    </source>
</evidence>
<accession>A0A6T1M806</accession>
<feature type="compositionally biased region" description="Acidic residues" evidence="1">
    <location>
        <begin position="27"/>
        <end position="39"/>
    </location>
</feature>
<reference evidence="3" key="1">
    <citation type="submission" date="2021-01" db="EMBL/GenBank/DDBJ databases">
        <authorList>
            <person name="Corre E."/>
            <person name="Pelletier E."/>
            <person name="Niang G."/>
            <person name="Scheremetjew M."/>
            <person name="Finn R."/>
            <person name="Kale V."/>
            <person name="Holt S."/>
            <person name="Cochrane G."/>
            <person name="Meng A."/>
            <person name="Brown T."/>
            <person name="Cohen L."/>
        </authorList>
    </citation>
    <scope>NUCLEOTIDE SEQUENCE</scope>
    <source>
        <strain evidence="3">CCMP3105</strain>
    </source>
</reference>
<evidence type="ECO:0000313" key="3">
    <source>
        <dbReference type="EMBL" id="CAE4657810.1"/>
    </source>
</evidence>
<evidence type="ECO:0000313" key="2">
    <source>
        <dbReference type="EMBL" id="CAE4657809.1"/>
    </source>
</evidence>
<name>A0A6T1M806_9DINO</name>